<dbReference type="Proteomes" id="UP000234275">
    <property type="component" value="Unassembled WGS sequence"/>
</dbReference>
<dbReference type="InterPro" id="IPR006674">
    <property type="entry name" value="HD_domain"/>
</dbReference>
<gene>
    <name evidence="2" type="ORF">P170DRAFT_437219</name>
</gene>
<dbReference type="VEuPathDB" id="FungiDB:P170DRAFT_437219"/>
<dbReference type="SMART" id="SM00471">
    <property type="entry name" value="HDc"/>
    <property type="match status" value="1"/>
</dbReference>
<dbReference type="SUPFAM" id="SSF109604">
    <property type="entry name" value="HD-domain/PDEase-like"/>
    <property type="match status" value="1"/>
</dbReference>
<organism evidence="2 3">
    <name type="scientific">Aspergillus steynii IBT 23096</name>
    <dbReference type="NCBI Taxonomy" id="1392250"/>
    <lineage>
        <taxon>Eukaryota</taxon>
        <taxon>Fungi</taxon>
        <taxon>Dikarya</taxon>
        <taxon>Ascomycota</taxon>
        <taxon>Pezizomycotina</taxon>
        <taxon>Eurotiomycetes</taxon>
        <taxon>Eurotiomycetidae</taxon>
        <taxon>Eurotiales</taxon>
        <taxon>Aspergillaceae</taxon>
        <taxon>Aspergillus</taxon>
        <taxon>Aspergillus subgen. Circumdati</taxon>
    </lineage>
</organism>
<dbReference type="RefSeq" id="XP_024704950.1">
    <property type="nucleotide sequence ID" value="XM_024849313.1"/>
</dbReference>
<reference evidence="2 3" key="1">
    <citation type="submission" date="2016-12" db="EMBL/GenBank/DDBJ databases">
        <title>The genomes of Aspergillus section Nigri reveals drivers in fungal speciation.</title>
        <authorList>
            <consortium name="DOE Joint Genome Institute"/>
            <person name="Vesth T.C."/>
            <person name="Nybo J."/>
            <person name="Theobald S."/>
            <person name="Brandl J."/>
            <person name="Frisvad J.C."/>
            <person name="Nielsen K.F."/>
            <person name="Lyhne E.K."/>
            <person name="Kogle M.E."/>
            <person name="Kuo A."/>
            <person name="Riley R."/>
            <person name="Clum A."/>
            <person name="Nolan M."/>
            <person name="Lipzen A."/>
            <person name="Salamov A."/>
            <person name="Henrissat B."/>
            <person name="Wiebenga A."/>
            <person name="De Vries R.P."/>
            <person name="Grigoriev I.V."/>
            <person name="Mortensen U.H."/>
            <person name="Andersen M.R."/>
            <person name="Baker S.E."/>
        </authorList>
    </citation>
    <scope>NUCLEOTIDE SEQUENCE [LARGE SCALE GENOMIC DNA]</scope>
    <source>
        <strain evidence="2 3">IBT 23096</strain>
    </source>
</reference>
<dbReference type="Gene3D" id="1.10.3210.10">
    <property type="entry name" value="Hypothetical protein af1432"/>
    <property type="match status" value="1"/>
</dbReference>
<proteinExistence type="predicted"/>
<dbReference type="GO" id="GO:0006203">
    <property type="term" value="P:dGTP catabolic process"/>
    <property type="evidence" value="ECO:0007669"/>
    <property type="project" value="TreeGrafter"/>
</dbReference>
<evidence type="ECO:0000313" key="3">
    <source>
        <dbReference type="Proteomes" id="UP000234275"/>
    </source>
</evidence>
<dbReference type="InterPro" id="IPR003607">
    <property type="entry name" value="HD/PDEase_dom"/>
</dbReference>
<dbReference type="OrthoDB" id="9991235at2759"/>
<evidence type="ECO:0000259" key="1">
    <source>
        <dbReference type="SMART" id="SM00471"/>
    </source>
</evidence>
<dbReference type="EMBL" id="MSFO01000004">
    <property type="protein sequence ID" value="PLB49648.1"/>
    <property type="molecule type" value="Genomic_DNA"/>
</dbReference>
<feature type="domain" description="HD/PDEase" evidence="1">
    <location>
        <begin position="65"/>
        <end position="178"/>
    </location>
</feature>
<dbReference type="CDD" id="cd00077">
    <property type="entry name" value="HDc"/>
    <property type="match status" value="1"/>
</dbReference>
<dbReference type="GO" id="GO:0008832">
    <property type="term" value="F:dGTPase activity"/>
    <property type="evidence" value="ECO:0007669"/>
    <property type="project" value="TreeGrafter"/>
</dbReference>
<keyword evidence="3" id="KW-1185">Reference proteome</keyword>
<dbReference type="Pfam" id="PF01966">
    <property type="entry name" value="HD"/>
    <property type="match status" value="1"/>
</dbReference>
<dbReference type="PANTHER" id="PTHR11373">
    <property type="entry name" value="DEOXYNUCLEOSIDE TRIPHOSPHATE TRIPHOSPHOHYDROLASE"/>
    <property type="match status" value="1"/>
</dbReference>
<dbReference type="AlphaFoldDB" id="A0A2I2G9V3"/>
<accession>A0A2I2G9V3</accession>
<protein>
    <submittedName>
        <fullName evidence="2">Phosphoribosyl-aminoimidazole-succinocarboxamide synthase</fullName>
    </submittedName>
</protein>
<dbReference type="InterPro" id="IPR050135">
    <property type="entry name" value="dGTPase-like"/>
</dbReference>
<dbReference type="PANTHER" id="PTHR11373:SF4">
    <property type="entry name" value="DEOXYNUCLEOSIDE TRIPHOSPHATE TRIPHOSPHOHYDROLASE SAMHD1"/>
    <property type="match status" value="1"/>
</dbReference>
<dbReference type="GeneID" id="36557012"/>
<dbReference type="GO" id="GO:0005634">
    <property type="term" value="C:nucleus"/>
    <property type="evidence" value="ECO:0007669"/>
    <property type="project" value="TreeGrafter"/>
</dbReference>
<sequence>MASRGGIFLTISSTSEPNSLILHDTIYGTHTITEPILIDLLQCPSLTRLKGVNQHGITSLLHLSPPVTRYEHSVGAFLLVRKVGGSLDEQIAALLHDVSHTVFSHVVDYALSNPGESFHETEKEEYLAGTEIPDLLTKYGISQDVLKEELYPLVERDAPRLCADRLDYALRDTVAVHNLPCADAKRIYEAVAAAPDAMDADRVLVLPDAQLALKLARAYQITDESLWCNPALVDMYREVGQVIGDMVRRQRISLAALWKWSDEVLWMFLSVNAEVERSTVIKDVEAHAKRVKENKPEGLRLPKGAKVRTIDPDVLVEGKIQPLSEVVPEWGVERQEYIARREAEREDV</sequence>
<name>A0A2I2G9V3_9EURO</name>
<evidence type="ECO:0000313" key="2">
    <source>
        <dbReference type="EMBL" id="PLB49648.1"/>
    </source>
</evidence>
<comment type="caution">
    <text evidence="2">The sequence shown here is derived from an EMBL/GenBank/DDBJ whole genome shotgun (WGS) entry which is preliminary data.</text>
</comment>
<dbReference type="STRING" id="1392250.A0A2I2G9V3"/>